<dbReference type="SUPFAM" id="SSF52540">
    <property type="entry name" value="P-loop containing nucleoside triphosphate hydrolases"/>
    <property type="match status" value="1"/>
</dbReference>
<dbReference type="InterPro" id="IPR014016">
    <property type="entry name" value="UvrD-like_ATP-bd"/>
</dbReference>
<dbReference type="Pfam" id="PF00580">
    <property type="entry name" value="UvrD-helicase"/>
    <property type="match status" value="1"/>
</dbReference>
<dbReference type="KEGG" id="aad:TC41_0883"/>
<keyword evidence="4 5" id="KW-0067">ATP-binding</keyword>
<dbReference type="PANTHER" id="PTHR11070">
    <property type="entry name" value="UVRD / RECB / PCRA DNA HELICASE FAMILY MEMBER"/>
    <property type="match status" value="1"/>
</dbReference>
<proteinExistence type="predicted"/>
<evidence type="ECO:0000256" key="2">
    <source>
        <dbReference type="ARBA" id="ARBA00022801"/>
    </source>
</evidence>
<reference evidence="8 9" key="1">
    <citation type="journal article" date="2011" name="J. Bacteriol.">
        <title>Complete Genome Sequence of Alicyclobacillus acidocaldarius Strain Tc-4-1.</title>
        <authorList>
            <person name="Chen Y."/>
            <person name="He Y."/>
            <person name="Zhang B."/>
            <person name="Yang J."/>
            <person name="Li W."/>
            <person name="Dong Z."/>
            <person name="Hu S."/>
        </authorList>
    </citation>
    <scope>NUCLEOTIDE SEQUENCE [LARGE SCALE GENOMIC DNA]</scope>
    <source>
        <strain evidence="8 9">Tc-4-1</strain>
    </source>
</reference>
<dbReference type="AlphaFoldDB" id="F8IFD4"/>
<feature type="domain" description="UvrD-like helicase ATP-binding" evidence="7">
    <location>
        <begin position="215"/>
        <end position="565"/>
    </location>
</feature>
<dbReference type="InterPro" id="IPR027417">
    <property type="entry name" value="P-loop_NTPase"/>
</dbReference>
<dbReference type="EMBL" id="CP002902">
    <property type="protein sequence ID" value="AEJ42836.1"/>
    <property type="molecule type" value="Genomic_DNA"/>
</dbReference>
<dbReference type="eggNOG" id="COG3973">
    <property type="taxonomic scope" value="Bacteria"/>
</dbReference>
<evidence type="ECO:0000256" key="6">
    <source>
        <dbReference type="SAM" id="MobiDB-lite"/>
    </source>
</evidence>
<dbReference type="STRING" id="1048834.TC41_0883"/>
<feature type="binding site" evidence="5">
    <location>
        <begin position="236"/>
        <end position="243"/>
    </location>
    <ligand>
        <name>ATP</name>
        <dbReference type="ChEBI" id="CHEBI:30616"/>
    </ligand>
</feature>
<evidence type="ECO:0000256" key="5">
    <source>
        <dbReference type="PROSITE-ProRule" id="PRU00560"/>
    </source>
</evidence>
<dbReference type="PANTHER" id="PTHR11070:SF17">
    <property type="entry name" value="DNA HELICASE IV"/>
    <property type="match status" value="1"/>
</dbReference>
<dbReference type="GO" id="GO:0000725">
    <property type="term" value="P:recombinational repair"/>
    <property type="evidence" value="ECO:0007669"/>
    <property type="project" value="TreeGrafter"/>
</dbReference>
<dbReference type="GO" id="GO:0005524">
    <property type="term" value="F:ATP binding"/>
    <property type="evidence" value="ECO:0007669"/>
    <property type="project" value="UniProtKB-UniRule"/>
</dbReference>
<keyword evidence="2 5" id="KW-0378">Hydrolase</keyword>
<dbReference type="HOGENOM" id="CLU_010312_4_0_9"/>
<reference evidence="9" key="2">
    <citation type="submission" date="2011-06" db="EMBL/GenBank/DDBJ databases">
        <title>The complete genome sequence of Alicyclobacillus acidocaldarius sp. Tc-4-1.</title>
        <authorList>
            <person name="Chen Y."/>
            <person name="He Y."/>
            <person name="Dong Z."/>
            <person name="Hu S."/>
        </authorList>
    </citation>
    <scope>NUCLEOTIDE SEQUENCE [LARGE SCALE GENOMIC DNA]</scope>
    <source>
        <strain evidence="9">Tc-4-1</strain>
    </source>
</reference>
<evidence type="ECO:0000256" key="1">
    <source>
        <dbReference type="ARBA" id="ARBA00022741"/>
    </source>
</evidence>
<dbReference type="InterPro" id="IPR000212">
    <property type="entry name" value="DNA_helicase_UvrD/REP"/>
</dbReference>
<evidence type="ECO:0000256" key="3">
    <source>
        <dbReference type="ARBA" id="ARBA00022806"/>
    </source>
</evidence>
<feature type="region of interest" description="Disordered" evidence="6">
    <location>
        <begin position="1"/>
        <end position="31"/>
    </location>
</feature>
<dbReference type="PROSITE" id="PS51198">
    <property type="entry name" value="UVRD_HELICASE_ATP_BIND"/>
    <property type="match status" value="1"/>
</dbReference>
<dbReference type="GO" id="GO:0003677">
    <property type="term" value="F:DNA binding"/>
    <property type="evidence" value="ECO:0007669"/>
    <property type="project" value="InterPro"/>
</dbReference>
<dbReference type="Pfam" id="PF13538">
    <property type="entry name" value="UvrD_C_2"/>
    <property type="match status" value="1"/>
</dbReference>
<dbReference type="Proteomes" id="UP000000292">
    <property type="component" value="Chromosome"/>
</dbReference>
<dbReference type="GO" id="GO:0016787">
    <property type="term" value="F:hydrolase activity"/>
    <property type="evidence" value="ECO:0007669"/>
    <property type="project" value="UniProtKB-UniRule"/>
</dbReference>
<evidence type="ECO:0000259" key="7">
    <source>
        <dbReference type="PROSITE" id="PS51198"/>
    </source>
</evidence>
<dbReference type="PATRIC" id="fig|1048834.4.peg.837"/>
<evidence type="ECO:0000313" key="8">
    <source>
        <dbReference type="EMBL" id="AEJ42836.1"/>
    </source>
</evidence>
<keyword evidence="1 5" id="KW-0547">Nucleotide-binding</keyword>
<protein>
    <recommendedName>
        <fullName evidence="7">UvrD-like helicase ATP-binding domain-containing protein</fullName>
    </recommendedName>
</protein>
<sequence>MVPGHGSLQEGGGFMSETGTPPRPALDPYEEERQHLEQVRNIIRGALDAGPRMPVRDEDDEDADEALTADVVADVAVAEMAEERRHQLRRALNDPYFGRIDFQPEGEAPQKLYIGKQGIDHPSTGERVVLDWRAPAASVFYSFTGQGDEARYEAPGGEVRGTVSLKRNIVVRDGDLVRVVDSYVKGQNQAGSVDEFLLYRLADSKDSRLHDIVATIQAEQNEVIRADKNVPILIQGVAGSGKTTVALHRLAYLLYQHPEKLRAEKMVIFAPSAMFVDYISEVLPELGVGDVQQTTFAAFALRVLDHVVLLPDPAKRLRERFALRPSQAYEAMRREIEVKGRVETLEALQAFLQDMEKKMVPSRDVPSPVGPPISAETIARWFHVEYVRYPVRQRRDRVVARVKRQWEMQAKDAGKADKSTKRQIAAAAREFERAWPDLEPLPIYEAFLRHHPDLSLASIQRPAKYGARPLVEPEDLPLLLAIHQWLHGVDARDVFHHVVIDEAQDFSPAHIRVLQAYCPSLSFTILGDLSQSIHSEAGFRDWDEVRALFPGGSRYVEMSVSYRSTYEIVSFANRILGPFRPKVVAKPVFRSGDPVVVEPVAWDSRFDALMERLSAESRRATTIAVLTRTEEDAHVYHQMCLESGLDAHLLTAAQTRYEGGISVVPVYLAKGLEFDSVILVDADEAHYRADERDAKLLFVGCTRALHRLRLLYCDRPSPLIEWAVAD</sequence>
<accession>F8IFD4</accession>
<organism evidence="8 9">
    <name type="scientific">Alicyclobacillus acidocaldarius (strain Tc-4-1)</name>
    <name type="common">Bacillus acidocaldarius</name>
    <dbReference type="NCBI Taxonomy" id="1048834"/>
    <lineage>
        <taxon>Bacteria</taxon>
        <taxon>Bacillati</taxon>
        <taxon>Bacillota</taxon>
        <taxon>Bacilli</taxon>
        <taxon>Bacillales</taxon>
        <taxon>Alicyclobacillaceae</taxon>
        <taxon>Alicyclobacillus</taxon>
    </lineage>
</organism>
<dbReference type="GO" id="GO:0005829">
    <property type="term" value="C:cytosol"/>
    <property type="evidence" value="ECO:0007669"/>
    <property type="project" value="TreeGrafter"/>
</dbReference>
<gene>
    <name evidence="8" type="ordered locus">TC41_0883</name>
</gene>
<evidence type="ECO:0000256" key="4">
    <source>
        <dbReference type="ARBA" id="ARBA00022840"/>
    </source>
</evidence>
<dbReference type="InterPro" id="IPR027785">
    <property type="entry name" value="UvrD-like_helicase_C"/>
</dbReference>
<evidence type="ECO:0000313" key="9">
    <source>
        <dbReference type="Proteomes" id="UP000000292"/>
    </source>
</evidence>
<keyword evidence="3 5" id="KW-0347">Helicase</keyword>
<dbReference type="Gene3D" id="3.40.50.300">
    <property type="entry name" value="P-loop containing nucleotide triphosphate hydrolases"/>
    <property type="match status" value="3"/>
</dbReference>
<name>F8IFD4_ALIAT</name>
<dbReference type="GO" id="GO:0043138">
    <property type="term" value="F:3'-5' DNA helicase activity"/>
    <property type="evidence" value="ECO:0007669"/>
    <property type="project" value="TreeGrafter"/>
</dbReference>